<organism evidence="6 7">
    <name type="scientific">Sphingomonas qilianensis</name>
    <dbReference type="NCBI Taxonomy" id="1736690"/>
    <lineage>
        <taxon>Bacteria</taxon>
        <taxon>Pseudomonadati</taxon>
        <taxon>Pseudomonadota</taxon>
        <taxon>Alphaproteobacteria</taxon>
        <taxon>Sphingomonadales</taxon>
        <taxon>Sphingomonadaceae</taxon>
        <taxon>Sphingomonas</taxon>
    </lineage>
</organism>
<evidence type="ECO:0000259" key="5">
    <source>
        <dbReference type="PROSITE" id="PS51352"/>
    </source>
</evidence>
<feature type="signal peptide" evidence="4">
    <location>
        <begin position="1"/>
        <end position="22"/>
    </location>
</feature>
<dbReference type="InterPro" id="IPR017937">
    <property type="entry name" value="Thioredoxin_CS"/>
</dbReference>
<sequence length="193" mass="20037">MSFRSTIVSLLLPPTVILGALAGCDKQDQAAGQANATVVAPAPASNASAEATGTLDRSHQGETASMLKFQGPDGKPTSIAAFAGKPVLVNLWATWCAPCVAEMPTLDRVAERMQVVAVSQDLAGAAKVDPFFAKAGLKNIKRYLDPGVGLSVAYQASLPTSILYDSSGKEVWRMSGGMDWTSAAAAKLLAEAR</sequence>
<dbReference type="PANTHER" id="PTHR42852:SF17">
    <property type="entry name" value="THIOREDOXIN-LIKE PROTEIN HI_1115"/>
    <property type="match status" value="1"/>
</dbReference>
<evidence type="ECO:0000256" key="1">
    <source>
        <dbReference type="ARBA" id="ARBA00004196"/>
    </source>
</evidence>
<dbReference type="InterPro" id="IPR036249">
    <property type="entry name" value="Thioredoxin-like_sf"/>
</dbReference>
<accession>A0ABU9XTT4</accession>
<dbReference type="SUPFAM" id="SSF52833">
    <property type="entry name" value="Thioredoxin-like"/>
    <property type="match status" value="1"/>
</dbReference>
<keyword evidence="3" id="KW-0676">Redox-active center</keyword>
<dbReference type="InterPro" id="IPR013740">
    <property type="entry name" value="Redoxin"/>
</dbReference>
<dbReference type="PROSITE" id="PS51257">
    <property type="entry name" value="PROKAR_LIPOPROTEIN"/>
    <property type="match status" value="1"/>
</dbReference>
<keyword evidence="4" id="KW-0732">Signal</keyword>
<gene>
    <name evidence="6" type="ORF">ABC969_11350</name>
</gene>
<name>A0ABU9XTT4_9SPHN</name>
<dbReference type="PROSITE" id="PS00194">
    <property type="entry name" value="THIOREDOXIN_1"/>
    <property type="match status" value="1"/>
</dbReference>
<protein>
    <submittedName>
        <fullName evidence="6">TlpA disulfide reductase family protein</fullName>
    </submittedName>
</protein>
<dbReference type="Pfam" id="PF08534">
    <property type="entry name" value="Redoxin"/>
    <property type="match status" value="1"/>
</dbReference>
<evidence type="ECO:0000256" key="4">
    <source>
        <dbReference type="SAM" id="SignalP"/>
    </source>
</evidence>
<dbReference type="CDD" id="cd02966">
    <property type="entry name" value="TlpA_like_family"/>
    <property type="match status" value="1"/>
</dbReference>
<dbReference type="Proteomes" id="UP001404104">
    <property type="component" value="Unassembled WGS sequence"/>
</dbReference>
<evidence type="ECO:0000256" key="3">
    <source>
        <dbReference type="ARBA" id="ARBA00023284"/>
    </source>
</evidence>
<dbReference type="EMBL" id="JBDIMF010000004">
    <property type="protein sequence ID" value="MEN2787013.1"/>
    <property type="molecule type" value="Genomic_DNA"/>
</dbReference>
<feature type="domain" description="Thioredoxin" evidence="5">
    <location>
        <begin position="58"/>
        <end position="193"/>
    </location>
</feature>
<evidence type="ECO:0000313" key="7">
    <source>
        <dbReference type="Proteomes" id="UP001404104"/>
    </source>
</evidence>
<dbReference type="InterPro" id="IPR050553">
    <property type="entry name" value="Thioredoxin_ResA/DsbE_sf"/>
</dbReference>
<dbReference type="InterPro" id="IPR013766">
    <property type="entry name" value="Thioredoxin_domain"/>
</dbReference>
<dbReference type="RefSeq" id="WP_345865039.1">
    <property type="nucleotide sequence ID" value="NZ_JBDIMF010000004.1"/>
</dbReference>
<comment type="subcellular location">
    <subcellularLocation>
        <location evidence="1">Cell envelope</location>
    </subcellularLocation>
</comment>
<comment type="caution">
    <text evidence="6">The sequence shown here is derived from an EMBL/GenBank/DDBJ whole genome shotgun (WGS) entry which is preliminary data.</text>
</comment>
<evidence type="ECO:0000256" key="2">
    <source>
        <dbReference type="ARBA" id="ARBA00022748"/>
    </source>
</evidence>
<reference evidence="6 7" key="1">
    <citation type="submission" date="2024-05" db="EMBL/GenBank/DDBJ databases">
        <authorList>
            <person name="Liu Q."/>
            <person name="Xin Y.-H."/>
        </authorList>
    </citation>
    <scope>NUCLEOTIDE SEQUENCE [LARGE SCALE GENOMIC DNA]</scope>
    <source>
        <strain evidence="6 7">CGMCC 1.15349</strain>
    </source>
</reference>
<evidence type="ECO:0000313" key="6">
    <source>
        <dbReference type="EMBL" id="MEN2787013.1"/>
    </source>
</evidence>
<dbReference type="PANTHER" id="PTHR42852">
    <property type="entry name" value="THIOL:DISULFIDE INTERCHANGE PROTEIN DSBE"/>
    <property type="match status" value="1"/>
</dbReference>
<dbReference type="PROSITE" id="PS51352">
    <property type="entry name" value="THIOREDOXIN_2"/>
    <property type="match status" value="1"/>
</dbReference>
<keyword evidence="7" id="KW-1185">Reference proteome</keyword>
<dbReference type="Gene3D" id="3.40.30.10">
    <property type="entry name" value="Glutaredoxin"/>
    <property type="match status" value="1"/>
</dbReference>
<feature type="chain" id="PRO_5045059166" evidence="4">
    <location>
        <begin position="23"/>
        <end position="193"/>
    </location>
</feature>
<keyword evidence="2" id="KW-0201">Cytochrome c-type biogenesis</keyword>
<proteinExistence type="predicted"/>